<dbReference type="SUPFAM" id="SSF51905">
    <property type="entry name" value="FAD/NAD(P)-binding domain"/>
    <property type="match status" value="1"/>
</dbReference>
<dbReference type="Pfam" id="PF01494">
    <property type="entry name" value="FAD_binding_3"/>
    <property type="match status" value="1"/>
</dbReference>
<proteinExistence type="predicted"/>
<gene>
    <name evidence="2" type="primary">lhgO_1</name>
    <name evidence="2" type="ORF">VVAX_00825</name>
</gene>
<dbReference type="EC" id="1.1.3.15" evidence="2"/>
<dbReference type="GO" id="GO:0071949">
    <property type="term" value="F:FAD binding"/>
    <property type="evidence" value="ECO:0007669"/>
    <property type="project" value="InterPro"/>
</dbReference>
<sequence length="550" mass="62330">MTDTATDTFDAVIMGGGLAGLTLALQLRQRFPDLRVLVLERRAHPVPHAAHKVGESSVEIGAHYFDTVLGLKAHMDEAQLRKFGFRFFFSEGRTDIDKVTEIGASRYLSVPSYQIDRGIFENFLAEEATRRGVHFVDSALVRRIDLADDPHALHDVEWTRGEQRHRIQARWVIDACGRAGMLKRKLGLVETNAHDVNAVWFRIGERISIDEWSDDTAWRERCDPQARWLSTNHLVGAGYWAWLIPLASGSHSVGIVADPRLHPLDTIDTFDKAMDWFAIYQPRLHEALHDKRHLLQDFAFLKHFSHGCKQVFSGRQRWALTGEAGLFLDPFYSPGSDFIAIGNTYITDLIAQDRAGRPIDKRAQLYDQLYHTFYESTLALYQDQYPLFGDPEVLPVKVIWDYAYYWGVLSQIFFQQRLTDLHALGSLKNELQHCQRLNVAVQVLLRQWSAASRRDNPAVMLDQAAMPWFAELNRSLRDTLDDAAFRARIRASTLQLRQLAGEILARARASDPEVDAGALPALLEQNGDFPQVVIGESAMLFAADPVDIAA</sequence>
<dbReference type="GO" id="GO:0003973">
    <property type="term" value="F:(S)-2-hydroxy-acid oxidase activity"/>
    <property type="evidence" value="ECO:0007669"/>
    <property type="project" value="UniProtKB-EC"/>
</dbReference>
<evidence type="ECO:0000313" key="2">
    <source>
        <dbReference type="EMBL" id="CAA2100599.1"/>
    </source>
</evidence>
<reference evidence="2" key="1">
    <citation type="submission" date="2019-12" db="EMBL/GenBank/DDBJ databases">
        <authorList>
            <person name="Cremers G."/>
        </authorList>
    </citation>
    <scope>NUCLEOTIDE SEQUENCE</scope>
    <source>
        <strain evidence="2">Vvax</strain>
    </source>
</reference>
<dbReference type="PANTHER" id="PTHR43747:SF1">
    <property type="entry name" value="SLR1998 PROTEIN"/>
    <property type="match status" value="1"/>
</dbReference>
<accession>A0A679IUM5</accession>
<dbReference type="EMBL" id="LR743507">
    <property type="protein sequence ID" value="CAA2100599.1"/>
    <property type="molecule type" value="Genomic_DNA"/>
</dbReference>
<dbReference type="AlphaFoldDB" id="A0A679IUM5"/>
<keyword evidence="2" id="KW-0560">Oxidoreductase</keyword>
<dbReference type="RefSeq" id="WP_339088558.1">
    <property type="nucleotide sequence ID" value="NZ_LR743507.1"/>
</dbReference>
<organism evidence="2">
    <name type="scientific">Variovorax paradoxus</name>
    <dbReference type="NCBI Taxonomy" id="34073"/>
    <lineage>
        <taxon>Bacteria</taxon>
        <taxon>Pseudomonadati</taxon>
        <taxon>Pseudomonadota</taxon>
        <taxon>Betaproteobacteria</taxon>
        <taxon>Burkholderiales</taxon>
        <taxon>Comamonadaceae</taxon>
        <taxon>Variovorax</taxon>
    </lineage>
</organism>
<name>A0A679IUM5_VARPD</name>
<evidence type="ECO:0000259" key="1">
    <source>
        <dbReference type="Pfam" id="PF01494"/>
    </source>
</evidence>
<feature type="domain" description="FAD-binding" evidence="1">
    <location>
        <begin position="10"/>
        <end position="204"/>
    </location>
</feature>
<dbReference type="InterPro" id="IPR002938">
    <property type="entry name" value="FAD-bd"/>
</dbReference>
<dbReference type="Gene3D" id="3.50.50.60">
    <property type="entry name" value="FAD/NAD(P)-binding domain"/>
    <property type="match status" value="1"/>
</dbReference>
<dbReference type="PANTHER" id="PTHR43747">
    <property type="entry name" value="FAD-BINDING PROTEIN"/>
    <property type="match status" value="1"/>
</dbReference>
<dbReference type="InterPro" id="IPR050816">
    <property type="entry name" value="Flavin-dep_Halogenase_NPB"/>
</dbReference>
<protein>
    <submittedName>
        <fullName evidence="2">L-2-hydroxyglutarate oxidase LhgO</fullName>
        <ecNumber evidence="2">1.1.3.15</ecNumber>
    </submittedName>
</protein>
<dbReference type="InterPro" id="IPR036188">
    <property type="entry name" value="FAD/NAD-bd_sf"/>
</dbReference>